<evidence type="ECO:0000256" key="1">
    <source>
        <dbReference type="SAM" id="MobiDB-lite"/>
    </source>
</evidence>
<evidence type="ECO:0000313" key="2">
    <source>
        <dbReference type="EMBL" id="KPV53780.1"/>
    </source>
</evidence>
<sequence>MAKHRRTNLDNRPEDKIAARIDGTSRRATILAIAGESVRVRFDDDGTEQDLPHAAIERNFSDAARKANSRRTRPAAEAAREGWKTSGARKVGRPAAERSTTSATVRVNEDTWELLGRAAAAGLIVSRQEVVNTFLDGLAAILRPQLDRLEAEGSGDA</sequence>
<reference evidence="2 3" key="1">
    <citation type="submission" date="2015-09" db="EMBL/GenBank/DDBJ databases">
        <title>Draft genome sequence of Kouleothrix aurantiaca JCM 19913.</title>
        <authorList>
            <person name="Hemp J."/>
        </authorList>
    </citation>
    <scope>NUCLEOTIDE SEQUENCE [LARGE SCALE GENOMIC DNA]</scope>
    <source>
        <strain evidence="2 3">COM-B</strain>
    </source>
</reference>
<dbReference type="AlphaFoldDB" id="A0A0P9DUK9"/>
<protein>
    <submittedName>
        <fullName evidence="2">Uncharacterized protein</fullName>
    </submittedName>
</protein>
<organism evidence="2 3">
    <name type="scientific">Kouleothrix aurantiaca</name>
    <dbReference type="NCBI Taxonomy" id="186479"/>
    <lineage>
        <taxon>Bacteria</taxon>
        <taxon>Bacillati</taxon>
        <taxon>Chloroflexota</taxon>
        <taxon>Chloroflexia</taxon>
        <taxon>Chloroflexales</taxon>
        <taxon>Roseiflexineae</taxon>
        <taxon>Roseiflexaceae</taxon>
        <taxon>Kouleothrix</taxon>
    </lineage>
</organism>
<dbReference type="EMBL" id="LJCR01000180">
    <property type="protein sequence ID" value="KPV53780.1"/>
    <property type="molecule type" value="Genomic_DNA"/>
</dbReference>
<name>A0A0P9DUK9_9CHLR</name>
<gene>
    <name evidence="2" type="ORF">SE17_07630</name>
</gene>
<accession>A0A0P9DUK9</accession>
<dbReference type="Proteomes" id="UP000050509">
    <property type="component" value="Unassembled WGS sequence"/>
</dbReference>
<feature type="region of interest" description="Disordered" evidence="1">
    <location>
        <begin position="54"/>
        <end position="104"/>
    </location>
</feature>
<proteinExistence type="predicted"/>
<feature type="compositionally biased region" description="Basic and acidic residues" evidence="1">
    <location>
        <begin position="55"/>
        <end position="65"/>
    </location>
</feature>
<keyword evidence="3" id="KW-1185">Reference proteome</keyword>
<evidence type="ECO:0000313" key="3">
    <source>
        <dbReference type="Proteomes" id="UP000050509"/>
    </source>
</evidence>
<comment type="caution">
    <text evidence="2">The sequence shown here is derived from an EMBL/GenBank/DDBJ whole genome shotgun (WGS) entry which is preliminary data.</text>
</comment>